<gene>
    <name evidence="4" type="ORF">DCCM_4278</name>
</gene>
<name>A0A2L2XG20_9FIRM</name>
<dbReference type="EMBL" id="BFAV01000157">
    <property type="protein sequence ID" value="GBF35155.1"/>
    <property type="molecule type" value="Genomic_DNA"/>
</dbReference>
<proteinExistence type="predicted"/>
<comment type="caution">
    <text evidence="4">The sequence shown here is derived from an EMBL/GenBank/DDBJ whole genome shotgun (WGS) entry which is preliminary data.</text>
</comment>
<evidence type="ECO:0000256" key="2">
    <source>
        <dbReference type="ARBA" id="ARBA00023239"/>
    </source>
</evidence>
<feature type="transmembrane region" description="Helical" evidence="3">
    <location>
        <begin position="20"/>
        <end position="38"/>
    </location>
</feature>
<reference evidence="5" key="1">
    <citation type="submission" date="2018-02" db="EMBL/GenBank/DDBJ databases">
        <title>Genome sequence of Desulfocucumis palustris strain NAW-5.</title>
        <authorList>
            <person name="Watanabe M."/>
            <person name="Kojima H."/>
            <person name="Fukui M."/>
        </authorList>
    </citation>
    <scope>NUCLEOTIDE SEQUENCE [LARGE SCALE GENOMIC DNA]</scope>
    <source>
        <strain evidence="5">NAW-5</strain>
    </source>
</reference>
<evidence type="ECO:0008006" key="6">
    <source>
        <dbReference type="Google" id="ProtNLM"/>
    </source>
</evidence>
<dbReference type="GO" id="GO:0016829">
    <property type="term" value="F:lyase activity"/>
    <property type="evidence" value="ECO:0007669"/>
    <property type="project" value="UniProtKB-KW"/>
</dbReference>
<keyword evidence="2" id="KW-0456">Lyase</keyword>
<dbReference type="Gene3D" id="3.30.70.1380">
    <property type="entry name" value="Transcriptional regulatory protein pf0864 domain like"/>
    <property type="match status" value="1"/>
</dbReference>
<dbReference type="OrthoDB" id="9765625at2"/>
<evidence type="ECO:0000256" key="3">
    <source>
        <dbReference type="SAM" id="Phobius"/>
    </source>
</evidence>
<evidence type="ECO:0000313" key="5">
    <source>
        <dbReference type="Proteomes" id="UP000239549"/>
    </source>
</evidence>
<keyword evidence="3" id="KW-1133">Transmembrane helix</keyword>
<sequence>MFSIYRNTVKKQGASQMKILFFDCFAGLSEAALMAALLDAGIDSLYVVGSMNSLMPEKVRIETEKKHNLGLRGTLLKVICKEAINFKSLSEPEHIVLKSGLPDMVKTNVLKVLKKMKEAENRVYGLPPGERGFIESFSAESLVFVAGITLALHSMQTPEVYCSPLPLGSGMAIKGNNLLPVPTPLTAELLLNVPVKLLNTGEELVTPAGAALAVAAVRGFGAAPEMKVKSAGYGIGAEGTVIGTLRVLLGEAERSCAFMESVTVIETNIDDMNPQFYEHIFHLLLKAGVLDVFITPVQMKKNRPGGLLTVLCRDEQLKTAADIILKETTTLGIRVREEKRVVLHRDFITVDTVYGAVKIKVARGGEPAAVLHWTPEYEDCKLLAEQSGAPLQKIYTEVYKLASRDPRLGNL</sequence>
<dbReference type="AlphaFoldDB" id="A0A2L2XG20"/>
<keyword evidence="5" id="KW-1185">Reference proteome</keyword>
<evidence type="ECO:0000256" key="1">
    <source>
        <dbReference type="ARBA" id="ARBA00022596"/>
    </source>
</evidence>
<keyword evidence="1" id="KW-0533">Nickel</keyword>
<accession>A0A2L2XG20</accession>
<dbReference type="Gene3D" id="3.10.20.300">
    <property type="entry name" value="mk0293 like domain"/>
    <property type="match status" value="1"/>
</dbReference>
<dbReference type="NCBIfam" id="TIGR00299">
    <property type="entry name" value="nickel pincer cofactor biosynthesis protein LarC"/>
    <property type="match status" value="1"/>
</dbReference>
<dbReference type="InterPro" id="IPR002822">
    <property type="entry name" value="Ni_insertion"/>
</dbReference>
<protein>
    <recommendedName>
        <fullName evidence="6">Nickel pincer cofactor biosynthesis protein LarC</fullName>
    </recommendedName>
</protein>
<dbReference type="Pfam" id="PF01969">
    <property type="entry name" value="Ni_insertion"/>
    <property type="match status" value="1"/>
</dbReference>
<dbReference type="PANTHER" id="PTHR36566">
    <property type="entry name" value="NICKEL INSERTION PROTEIN-RELATED"/>
    <property type="match status" value="1"/>
</dbReference>
<organism evidence="4 5">
    <name type="scientific">Desulfocucumis palustris</name>
    <dbReference type="NCBI Taxonomy" id="1898651"/>
    <lineage>
        <taxon>Bacteria</taxon>
        <taxon>Bacillati</taxon>
        <taxon>Bacillota</taxon>
        <taxon>Clostridia</taxon>
        <taxon>Eubacteriales</taxon>
        <taxon>Desulfocucumaceae</taxon>
        <taxon>Desulfocucumis</taxon>
    </lineage>
</organism>
<dbReference type="PANTHER" id="PTHR36566:SF1">
    <property type="entry name" value="PYRIDINIUM-3,5-BISTHIOCARBOXYLIC ACID MONONUCLEOTIDE NICKEL INSERTION PROTEIN"/>
    <property type="match status" value="1"/>
</dbReference>
<evidence type="ECO:0000313" key="4">
    <source>
        <dbReference type="EMBL" id="GBF35155.1"/>
    </source>
</evidence>
<keyword evidence="3" id="KW-0812">Transmembrane</keyword>
<keyword evidence="3" id="KW-0472">Membrane</keyword>
<dbReference type="Proteomes" id="UP000239549">
    <property type="component" value="Unassembled WGS sequence"/>
</dbReference>